<feature type="domain" description="PAC" evidence="11">
    <location>
        <begin position="331"/>
        <end position="383"/>
    </location>
</feature>
<dbReference type="Gene3D" id="3.30.565.10">
    <property type="entry name" value="Histidine kinase-like ATPase, C-terminal domain"/>
    <property type="match status" value="1"/>
</dbReference>
<dbReference type="GO" id="GO:0005524">
    <property type="term" value="F:ATP binding"/>
    <property type="evidence" value="ECO:0007669"/>
    <property type="project" value="UniProtKB-KW"/>
</dbReference>
<dbReference type="CDD" id="cd00130">
    <property type="entry name" value="PAS"/>
    <property type="match status" value="3"/>
</dbReference>
<dbReference type="GO" id="GO:0006355">
    <property type="term" value="P:regulation of DNA-templated transcription"/>
    <property type="evidence" value="ECO:0007669"/>
    <property type="project" value="InterPro"/>
</dbReference>
<evidence type="ECO:0000256" key="6">
    <source>
        <dbReference type="ARBA" id="ARBA00022777"/>
    </source>
</evidence>
<proteinExistence type="predicted"/>
<dbReference type="SUPFAM" id="SSF55785">
    <property type="entry name" value="PYP-like sensor domain (PAS domain)"/>
    <property type="match status" value="3"/>
</dbReference>
<evidence type="ECO:0000256" key="2">
    <source>
        <dbReference type="ARBA" id="ARBA00012438"/>
    </source>
</evidence>
<dbReference type="PROSITE" id="PS50112">
    <property type="entry name" value="PAS"/>
    <property type="match status" value="3"/>
</dbReference>
<keyword evidence="6" id="KW-0418">Kinase</keyword>
<dbReference type="PANTHER" id="PTHR41523">
    <property type="entry name" value="TWO-COMPONENT SYSTEM SENSOR PROTEIN"/>
    <property type="match status" value="1"/>
</dbReference>
<evidence type="ECO:0000313" key="13">
    <source>
        <dbReference type="Proteomes" id="UP000186513"/>
    </source>
</evidence>
<dbReference type="EMBL" id="FPKR01000008">
    <property type="protein sequence ID" value="SFZ77316.1"/>
    <property type="molecule type" value="Genomic_DNA"/>
</dbReference>
<feature type="domain" description="PAC" evidence="11">
    <location>
        <begin position="207"/>
        <end position="257"/>
    </location>
</feature>
<sequence>MQYLASVNSAAQLAAILDATPTAVIVVDADGTIVLINTEGERLFGYPSAELLGSGVEHLLPARFRAAHPGLRGQFMHAPTARPMGAGRDLFGLRKDGSEFPMEIGLSPLQTEHGMLVVSAIVDISERRRHEARFRAAVESAPVAMVMIDQCGQISLANTEMQRLFGVSDGELLHQSIEILIPERFRAAHPGMRNQFFHQPSSRRMGEGRELFARRRDGSEFPVEIGLNPIQTSEGTFVLAAIIDLSERRQAEQALHQSEERYRSVVESSSDAIITQTLEGRITGWNQGASQLFGYTAEQIVGQTLQALIPAAAQDSEQQSLQAIIQGRAVNGHETLLQHQDGRVLDVSSSLAPLHDSRGKVIGICRIVRDISAQRRARNAMQHALEEKTALLHEVHHRVKNNLQIVSSLLNLQTRRSSPEVQRALIESQSRIKAMALVHQLLYESSSMAEINLAEYLEQLLALIATTYGASSQGIALSFHAEDRAIKLNIQRAIPCGLVINELIVNAIKHAFPAKHKGQIRVLLSRSAAGLACITVSDDGVGLAADFSWQGPGGLGKQLIPMFVAQLRGELQHGSAGPGARFLIEFNPDTPEDDHAGGTDTHR</sequence>
<dbReference type="PROSITE" id="PS50109">
    <property type="entry name" value="HIS_KIN"/>
    <property type="match status" value="1"/>
</dbReference>
<dbReference type="Gene3D" id="3.30.450.20">
    <property type="entry name" value="PAS domain"/>
    <property type="match status" value="3"/>
</dbReference>
<evidence type="ECO:0000256" key="1">
    <source>
        <dbReference type="ARBA" id="ARBA00000085"/>
    </source>
</evidence>
<organism evidence="12 13">
    <name type="scientific">Chitinimonas taiwanensis DSM 18899</name>
    <dbReference type="NCBI Taxonomy" id="1121279"/>
    <lineage>
        <taxon>Bacteria</taxon>
        <taxon>Pseudomonadati</taxon>
        <taxon>Pseudomonadota</taxon>
        <taxon>Betaproteobacteria</taxon>
        <taxon>Neisseriales</taxon>
        <taxon>Chitinibacteraceae</taxon>
        <taxon>Chitinimonas</taxon>
    </lineage>
</organism>
<dbReference type="SMART" id="SM00387">
    <property type="entry name" value="HATPase_c"/>
    <property type="match status" value="1"/>
</dbReference>
<dbReference type="Pfam" id="PF02518">
    <property type="entry name" value="HATPase_c"/>
    <property type="match status" value="1"/>
</dbReference>
<dbReference type="SMART" id="SM00086">
    <property type="entry name" value="PAC"/>
    <property type="match status" value="3"/>
</dbReference>
<evidence type="ECO:0000256" key="3">
    <source>
        <dbReference type="ARBA" id="ARBA00022553"/>
    </source>
</evidence>
<dbReference type="InterPro" id="IPR005467">
    <property type="entry name" value="His_kinase_dom"/>
</dbReference>
<dbReference type="NCBIfam" id="TIGR00229">
    <property type="entry name" value="sensory_box"/>
    <property type="match status" value="3"/>
</dbReference>
<keyword evidence="4" id="KW-0808">Transferase</keyword>
<protein>
    <recommendedName>
        <fullName evidence="2">histidine kinase</fullName>
        <ecNumber evidence="2">2.7.13.3</ecNumber>
    </recommendedName>
</protein>
<dbReference type="SMART" id="SM00091">
    <property type="entry name" value="PAS"/>
    <property type="match status" value="3"/>
</dbReference>
<dbReference type="RefSeq" id="WP_072428835.1">
    <property type="nucleotide sequence ID" value="NZ_FPKR01000008.1"/>
</dbReference>
<evidence type="ECO:0000259" key="10">
    <source>
        <dbReference type="PROSITE" id="PS50112"/>
    </source>
</evidence>
<dbReference type="InterPro" id="IPR013767">
    <property type="entry name" value="PAS_fold"/>
</dbReference>
<dbReference type="Proteomes" id="UP000186513">
    <property type="component" value="Unassembled WGS sequence"/>
</dbReference>
<dbReference type="Pfam" id="PF07568">
    <property type="entry name" value="HisKA_2"/>
    <property type="match status" value="1"/>
</dbReference>
<keyword evidence="7" id="KW-0067">ATP-binding</keyword>
<evidence type="ECO:0000256" key="4">
    <source>
        <dbReference type="ARBA" id="ARBA00022679"/>
    </source>
</evidence>
<dbReference type="InterPro" id="IPR001610">
    <property type="entry name" value="PAC"/>
</dbReference>
<keyword evidence="13" id="KW-1185">Reference proteome</keyword>
<dbReference type="STRING" id="1121279.SAMN02745887_02333"/>
<keyword evidence="3" id="KW-0597">Phosphoprotein</keyword>
<dbReference type="EC" id="2.7.13.3" evidence="2"/>
<dbReference type="SUPFAM" id="SSF55874">
    <property type="entry name" value="ATPase domain of HSP90 chaperone/DNA topoisomerase II/histidine kinase"/>
    <property type="match status" value="1"/>
</dbReference>
<evidence type="ECO:0000259" key="9">
    <source>
        <dbReference type="PROSITE" id="PS50109"/>
    </source>
</evidence>
<evidence type="ECO:0000256" key="8">
    <source>
        <dbReference type="ARBA" id="ARBA00023026"/>
    </source>
</evidence>
<accession>A0A1K2HKG4</accession>
<evidence type="ECO:0000313" key="12">
    <source>
        <dbReference type="EMBL" id="SFZ77316.1"/>
    </source>
</evidence>
<feature type="domain" description="PAS" evidence="10">
    <location>
        <begin position="9"/>
        <end position="53"/>
    </location>
</feature>
<dbReference type="InterPro" id="IPR035965">
    <property type="entry name" value="PAS-like_dom_sf"/>
</dbReference>
<evidence type="ECO:0000256" key="7">
    <source>
        <dbReference type="ARBA" id="ARBA00022840"/>
    </source>
</evidence>
<feature type="domain" description="PAS" evidence="10">
    <location>
        <begin position="258"/>
        <end position="328"/>
    </location>
</feature>
<feature type="domain" description="PAS" evidence="10">
    <location>
        <begin position="130"/>
        <end position="183"/>
    </location>
</feature>
<dbReference type="PANTHER" id="PTHR41523:SF8">
    <property type="entry name" value="ETHYLENE RESPONSE SENSOR PROTEIN"/>
    <property type="match status" value="1"/>
</dbReference>
<name>A0A1K2HKG4_9NEIS</name>
<feature type="domain" description="PAC" evidence="11">
    <location>
        <begin position="86"/>
        <end position="136"/>
    </location>
</feature>
<dbReference type="Pfam" id="PF08448">
    <property type="entry name" value="PAS_4"/>
    <property type="match status" value="1"/>
</dbReference>
<evidence type="ECO:0000259" key="11">
    <source>
        <dbReference type="PROSITE" id="PS50113"/>
    </source>
</evidence>
<dbReference type="InterPro" id="IPR000700">
    <property type="entry name" value="PAS-assoc_C"/>
</dbReference>
<dbReference type="InterPro" id="IPR036890">
    <property type="entry name" value="HATPase_C_sf"/>
</dbReference>
<dbReference type="InterPro" id="IPR000014">
    <property type="entry name" value="PAS"/>
</dbReference>
<dbReference type="PROSITE" id="PS50113">
    <property type="entry name" value="PAC"/>
    <property type="match status" value="3"/>
</dbReference>
<evidence type="ECO:0000256" key="5">
    <source>
        <dbReference type="ARBA" id="ARBA00022741"/>
    </source>
</evidence>
<dbReference type="InterPro" id="IPR003594">
    <property type="entry name" value="HATPase_dom"/>
</dbReference>
<keyword evidence="5" id="KW-0547">Nucleotide-binding</keyword>
<comment type="catalytic activity">
    <reaction evidence="1">
        <text>ATP + protein L-histidine = ADP + protein N-phospho-L-histidine.</text>
        <dbReference type="EC" id="2.7.13.3"/>
    </reaction>
</comment>
<dbReference type="InterPro" id="IPR011495">
    <property type="entry name" value="Sig_transdc_His_kin_sub2_dim/P"/>
</dbReference>
<keyword evidence="8" id="KW-0843">Virulence</keyword>
<feature type="domain" description="Histidine kinase" evidence="9">
    <location>
        <begin position="394"/>
        <end position="590"/>
    </location>
</feature>
<dbReference type="InterPro" id="IPR013656">
    <property type="entry name" value="PAS_4"/>
</dbReference>
<dbReference type="AlphaFoldDB" id="A0A1K2HKG4"/>
<reference evidence="12 13" key="1">
    <citation type="submission" date="2016-11" db="EMBL/GenBank/DDBJ databases">
        <authorList>
            <person name="Jaros S."/>
            <person name="Januszkiewicz K."/>
            <person name="Wedrychowicz H."/>
        </authorList>
    </citation>
    <scope>NUCLEOTIDE SEQUENCE [LARGE SCALE GENOMIC DNA]</scope>
    <source>
        <strain evidence="12 13">DSM 18899</strain>
    </source>
</reference>
<gene>
    <name evidence="12" type="ORF">SAMN02745887_02333</name>
</gene>
<dbReference type="Pfam" id="PF00989">
    <property type="entry name" value="PAS"/>
    <property type="match status" value="2"/>
</dbReference>
<dbReference type="GO" id="GO:0004673">
    <property type="term" value="F:protein histidine kinase activity"/>
    <property type="evidence" value="ECO:0007669"/>
    <property type="project" value="UniProtKB-EC"/>
</dbReference>